<keyword evidence="2 10" id="KW-0132">Cell division</keyword>
<evidence type="ECO:0000259" key="12">
    <source>
        <dbReference type="Pfam" id="PF04101"/>
    </source>
</evidence>
<evidence type="ECO:0000256" key="1">
    <source>
        <dbReference type="ARBA" id="ARBA00022475"/>
    </source>
</evidence>
<dbReference type="HAMAP" id="MF_00033">
    <property type="entry name" value="MurG"/>
    <property type="match status" value="1"/>
</dbReference>
<accession>A0ABY8QXE9</accession>
<evidence type="ECO:0000313" key="14">
    <source>
        <dbReference type="Proteomes" id="UP001209083"/>
    </source>
</evidence>
<dbReference type="SUPFAM" id="SSF53756">
    <property type="entry name" value="UDP-Glycosyltransferase/glycogen phosphorylase"/>
    <property type="match status" value="1"/>
</dbReference>
<evidence type="ECO:0000256" key="5">
    <source>
        <dbReference type="ARBA" id="ARBA00022960"/>
    </source>
</evidence>
<comment type="pathway">
    <text evidence="10">Cell wall biogenesis; peptidoglycan biosynthesis.</text>
</comment>
<comment type="similarity">
    <text evidence="10">Belongs to the glycosyltransferase 28 family. MurG subfamily.</text>
</comment>
<dbReference type="RefSeq" id="WP_349640486.1">
    <property type="nucleotide sequence ID" value="NZ_CP090958.1"/>
</dbReference>
<dbReference type="Pfam" id="PF04101">
    <property type="entry name" value="Glyco_tran_28_C"/>
    <property type="match status" value="1"/>
</dbReference>
<evidence type="ECO:0000256" key="8">
    <source>
        <dbReference type="ARBA" id="ARBA00023306"/>
    </source>
</evidence>
<protein>
    <recommendedName>
        <fullName evidence="10">UDP-N-acetylglucosamine--N-acetylmuramyl-(pentapeptide) pyrophosphoryl-undecaprenol N-acetylglucosamine transferase</fullName>
        <ecNumber evidence="10">2.4.1.227</ecNumber>
    </recommendedName>
    <alternativeName>
        <fullName evidence="10">Undecaprenyl-PP-MurNAc-pentapeptide-UDPGlcNAc GlcNAc transferase</fullName>
    </alternativeName>
</protein>
<dbReference type="PANTHER" id="PTHR21015">
    <property type="entry name" value="UDP-N-ACETYLGLUCOSAMINE--N-ACETYLMURAMYL-(PENTAPEPTIDE) PYROPHOSPHORYL-UNDECAPRENOL N-ACETYLGLUCOSAMINE TRANSFERASE 1"/>
    <property type="match status" value="1"/>
</dbReference>
<dbReference type="InterPro" id="IPR007235">
    <property type="entry name" value="Glyco_trans_28_C"/>
</dbReference>
<evidence type="ECO:0000256" key="6">
    <source>
        <dbReference type="ARBA" id="ARBA00022984"/>
    </source>
</evidence>
<dbReference type="InterPro" id="IPR004276">
    <property type="entry name" value="GlycoTrans_28_N"/>
</dbReference>
<comment type="subcellular location">
    <subcellularLocation>
        <location evidence="10">Cell membrane</location>
        <topology evidence="10">Peripheral membrane protein</topology>
        <orientation evidence="10">Cytoplasmic side</orientation>
    </subcellularLocation>
</comment>
<evidence type="ECO:0000313" key="13">
    <source>
        <dbReference type="EMBL" id="WGW13663.1"/>
    </source>
</evidence>
<organism evidence="13 14">
    <name type="scientific">Saxibacter everestensis</name>
    <dbReference type="NCBI Taxonomy" id="2909229"/>
    <lineage>
        <taxon>Bacteria</taxon>
        <taxon>Bacillati</taxon>
        <taxon>Actinomycetota</taxon>
        <taxon>Actinomycetes</taxon>
        <taxon>Micrococcales</taxon>
        <taxon>Brevibacteriaceae</taxon>
        <taxon>Saxibacter</taxon>
    </lineage>
</organism>
<evidence type="ECO:0000256" key="7">
    <source>
        <dbReference type="ARBA" id="ARBA00023136"/>
    </source>
</evidence>
<dbReference type="InterPro" id="IPR006009">
    <property type="entry name" value="GlcNAc_MurG"/>
</dbReference>
<feature type="domain" description="Glycosyltransferase family 28 N-terminal" evidence="11">
    <location>
        <begin position="23"/>
        <end position="155"/>
    </location>
</feature>
<evidence type="ECO:0000256" key="10">
    <source>
        <dbReference type="HAMAP-Rule" id="MF_00033"/>
    </source>
</evidence>
<evidence type="ECO:0000256" key="4">
    <source>
        <dbReference type="ARBA" id="ARBA00022679"/>
    </source>
</evidence>
<keyword evidence="6 10" id="KW-0573">Peptidoglycan synthesis</keyword>
<dbReference type="Gene3D" id="3.40.50.2000">
    <property type="entry name" value="Glycogen Phosphorylase B"/>
    <property type="match status" value="2"/>
</dbReference>
<dbReference type="EC" id="2.4.1.227" evidence="10"/>
<gene>
    <name evidence="10" type="primary">murG</name>
    <name evidence="13" type="ORF">LWF01_07860</name>
</gene>
<dbReference type="PANTHER" id="PTHR21015:SF22">
    <property type="entry name" value="GLYCOSYLTRANSFERASE"/>
    <property type="match status" value="1"/>
</dbReference>
<evidence type="ECO:0000256" key="2">
    <source>
        <dbReference type="ARBA" id="ARBA00022618"/>
    </source>
</evidence>
<sequence>MTTFTAAQAVSRSGALDPAGLRIVIGAGGTGGHIYPGLAIADAILKRVPEAKISFTGTSRGLEGTLVPKFGYELATSSMIPFAASMGWRRFALPVYLLRAGIDCARRFRRDGVDLVIGMGGYPSSPAIVGAWLAGIPRLIHESNARSGKANQVAALLSDHIGIAFDHAQGQLPSLGKDVRRVGVPLMPAVVAMNRAGLRSEAVDSLGVSPDQRLVVVNGGSQGARSLTKAALELAALWRDRTDVMLLIKTGPADYQAAVQRIEELKASHGTRVVAYMDRMDLVYAAADVMVGRSGAATVAELAHIGLPAVLIPHPWAAGDHQRHNAEVLVECGGAVMMTDQELTGARLADELEVLLADPDRLERMSESMRSAEHSQAADSMAQWAIDLAQEYQASNTSRAAARH</sequence>
<feature type="domain" description="Glycosyl transferase family 28 C-terminal" evidence="12">
    <location>
        <begin position="215"/>
        <end position="378"/>
    </location>
</feature>
<evidence type="ECO:0000259" key="11">
    <source>
        <dbReference type="Pfam" id="PF03033"/>
    </source>
</evidence>
<dbReference type="EMBL" id="CP090958">
    <property type="protein sequence ID" value="WGW13663.1"/>
    <property type="molecule type" value="Genomic_DNA"/>
</dbReference>
<dbReference type="Proteomes" id="UP001209083">
    <property type="component" value="Chromosome"/>
</dbReference>
<feature type="binding site" evidence="10">
    <location>
        <begin position="30"/>
        <end position="32"/>
    </location>
    <ligand>
        <name>UDP-N-acetyl-alpha-D-glucosamine</name>
        <dbReference type="ChEBI" id="CHEBI:57705"/>
    </ligand>
</feature>
<keyword evidence="8 10" id="KW-0131">Cell cycle</keyword>
<evidence type="ECO:0000256" key="9">
    <source>
        <dbReference type="ARBA" id="ARBA00023316"/>
    </source>
</evidence>
<keyword evidence="7 10" id="KW-0472">Membrane</keyword>
<reference evidence="13 14" key="1">
    <citation type="submission" date="2023-05" db="EMBL/GenBank/DDBJ databases">
        <title>Lithophilousrod everest ZFBP1038 complete genpme.</title>
        <authorList>
            <person name="Tian M."/>
        </authorList>
    </citation>
    <scope>NUCLEOTIDE SEQUENCE [LARGE SCALE GENOMIC DNA]</scope>
    <source>
        <strain evidence="13 14">ZFBP1038</strain>
    </source>
</reference>
<keyword evidence="14" id="KW-1185">Reference proteome</keyword>
<keyword evidence="5 10" id="KW-0133">Cell shape</keyword>
<dbReference type="Pfam" id="PF03033">
    <property type="entry name" value="Glyco_transf_28"/>
    <property type="match status" value="1"/>
</dbReference>
<comment type="caution">
    <text evidence="10">Lacks conserved residue(s) required for the propagation of feature annotation.</text>
</comment>
<dbReference type="GO" id="GO:0016757">
    <property type="term" value="F:glycosyltransferase activity"/>
    <property type="evidence" value="ECO:0007669"/>
    <property type="project" value="UniProtKB-KW"/>
</dbReference>
<comment type="function">
    <text evidence="10">Cell wall formation. Catalyzes the transfer of a GlcNAc subunit on undecaprenyl-pyrophosphoryl-MurNAc-pentapeptide (lipid intermediate I) to form undecaprenyl-pyrophosphoryl-MurNAc-(pentapeptide)GlcNAc (lipid intermediate II).</text>
</comment>
<feature type="binding site" evidence="10">
    <location>
        <position position="144"/>
    </location>
    <ligand>
        <name>UDP-N-acetyl-alpha-D-glucosamine</name>
        <dbReference type="ChEBI" id="CHEBI:57705"/>
    </ligand>
</feature>
<feature type="binding site" evidence="10">
    <location>
        <position position="221"/>
    </location>
    <ligand>
        <name>UDP-N-acetyl-alpha-D-glucosamine</name>
        <dbReference type="ChEBI" id="CHEBI:57705"/>
    </ligand>
</feature>
<dbReference type="CDD" id="cd03785">
    <property type="entry name" value="GT28_MurG"/>
    <property type="match status" value="1"/>
</dbReference>
<keyword evidence="9 10" id="KW-0961">Cell wall biogenesis/degradation</keyword>
<keyword evidence="4 10" id="KW-0808">Transferase</keyword>
<name>A0ABY8QXE9_9MICO</name>
<feature type="binding site" evidence="10">
    <location>
        <position position="322"/>
    </location>
    <ligand>
        <name>UDP-N-acetyl-alpha-D-glucosamine</name>
        <dbReference type="ChEBI" id="CHEBI:57705"/>
    </ligand>
</feature>
<keyword evidence="1 10" id="KW-1003">Cell membrane</keyword>
<comment type="catalytic activity">
    <reaction evidence="10">
        <text>di-trans,octa-cis-undecaprenyl diphospho-N-acetyl-alpha-D-muramoyl-L-alanyl-D-glutamyl-meso-2,6-diaminopimeloyl-D-alanyl-D-alanine + UDP-N-acetyl-alpha-D-glucosamine = di-trans,octa-cis-undecaprenyl diphospho-[N-acetyl-alpha-D-glucosaminyl-(1-&gt;4)]-N-acetyl-alpha-D-muramoyl-L-alanyl-D-glutamyl-meso-2,6-diaminopimeloyl-D-alanyl-D-alanine + UDP + H(+)</text>
        <dbReference type="Rhea" id="RHEA:31227"/>
        <dbReference type="ChEBI" id="CHEBI:15378"/>
        <dbReference type="ChEBI" id="CHEBI:57705"/>
        <dbReference type="ChEBI" id="CHEBI:58223"/>
        <dbReference type="ChEBI" id="CHEBI:61387"/>
        <dbReference type="ChEBI" id="CHEBI:61388"/>
        <dbReference type="EC" id="2.4.1.227"/>
    </reaction>
</comment>
<evidence type="ECO:0000256" key="3">
    <source>
        <dbReference type="ARBA" id="ARBA00022676"/>
    </source>
</evidence>
<proteinExistence type="inferred from homology"/>
<keyword evidence="3 10" id="KW-0328">Glycosyltransferase</keyword>